<gene>
    <name evidence="1" type="ORF">S03H2_05704</name>
</gene>
<organism evidence="1">
    <name type="scientific">marine sediment metagenome</name>
    <dbReference type="NCBI Taxonomy" id="412755"/>
    <lineage>
        <taxon>unclassified sequences</taxon>
        <taxon>metagenomes</taxon>
        <taxon>ecological metagenomes</taxon>
    </lineage>
</organism>
<reference evidence="1" key="1">
    <citation type="journal article" date="2014" name="Front. Microbiol.">
        <title>High frequency of phylogenetically diverse reductive dehalogenase-homologous genes in deep subseafloor sedimentary metagenomes.</title>
        <authorList>
            <person name="Kawai M."/>
            <person name="Futagami T."/>
            <person name="Toyoda A."/>
            <person name="Takaki Y."/>
            <person name="Nishi S."/>
            <person name="Hori S."/>
            <person name="Arai W."/>
            <person name="Tsubouchi T."/>
            <person name="Morono Y."/>
            <person name="Uchiyama I."/>
            <person name="Ito T."/>
            <person name="Fujiyama A."/>
            <person name="Inagaki F."/>
            <person name="Takami H."/>
        </authorList>
    </citation>
    <scope>NUCLEOTIDE SEQUENCE</scope>
    <source>
        <strain evidence="1">Expedition CK06-06</strain>
    </source>
</reference>
<evidence type="ECO:0000313" key="1">
    <source>
        <dbReference type="EMBL" id="GAH27872.1"/>
    </source>
</evidence>
<dbReference type="AlphaFoldDB" id="X1E5M7"/>
<protein>
    <submittedName>
        <fullName evidence="1">Uncharacterized protein</fullName>
    </submittedName>
</protein>
<accession>X1E5M7</accession>
<comment type="caution">
    <text evidence="1">The sequence shown here is derived from an EMBL/GenBank/DDBJ whole genome shotgun (WGS) entry which is preliminary data.</text>
</comment>
<name>X1E5M7_9ZZZZ</name>
<proteinExistence type="predicted"/>
<sequence>MVNLINSILDTGRCSDKNLFPDIINPVKDIATHSGQEIWCVVSYAAYSEVSVISQVESMNTVPIIDINPKNAFLFGDLKSKK</sequence>
<dbReference type="EMBL" id="BARU01002412">
    <property type="protein sequence ID" value="GAH27872.1"/>
    <property type="molecule type" value="Genomic_DNA"/>
</dbReference>